<evidence type="ECO:0000313" key="4">
    <source>
        <dbReference type="EMBL" id="RUS28154.1"/>
    </source>
</evidence>
<dbReference type="PROSITE" id="PS50157">
    <property type="entry name" value="ZINC_FINGER_C2H2_2"/>
    <property type="match status" value="1"/>
</dbReference>
<evidence type="ECO:0000313" key="5">
    <source>
        <dbReference type="Proteomes" id="UP000274822"/>
    </source>
</evidence>
<dbReference type="EMBL" id="RBNJ01007084">
    <property type="protein sequence ID" value="RUS28154.1"/>
    <property type="molecule type" value="Genomic_DNA"/>
</dbReference>
<keyword evidence="1" id="KW-0862">Zinc</keyword>
<protein>
    <recommendedName>
        <fullName evidence="3">C2H2-type domain-containing protein</fullName>
    </recommendedName>
</protein>
<feature type="compositionally biased region" description="Basic and acidic residues" evidence="2">
    <location>
        <begin position="65"/>
        <end position="77"/>
    </location>
</feature>
<evidence type="ECO:0000259" key="3">
    <source>
        <dbReference type="PROSITE" id="PS50157"/>
    </source>
</evidence>
<feature type="compositionally biased region" description="Acidic residues" evidence="2">
    <location>
        <begin position="92"/>
        <end position="117"/>
    </location>
</feature>
<comment type="caution">
    <text evidence="4">The sequence shown here is derived from an EMBL/GenBank/DDBJ whole genome shotgun (WGS) entry which is preliminary data.</text>
</comment>
<reference evidence="4 5" key="1">
    <citation type="journal article" date="2018" name="New Phytol.">
        <title>Phylogenomics of Endogonaceae and evolution of mycorrhizas within Mucoromycota.</title>
        <authorList>
            <person name="Chang Y."/>
            <person name="Desiro A."/>
            <person name="Na H."/>
            <person name="Sandor L."/>
            <person name="Lipzen A."/>
            <person name="Clum A."/>
            <person name="Barry K."/>
            <person name="Grigoriev I.V."/>
            <person name="Martin F.M."/>
            <person name="Stajich J.E."/>
            <person name="Smith M.E."/>
            <person name="Bonito G."/>
            <person name="Spatafora J.W."/>
        </authorList>
    </citation>
    <scope>NUCLEOTIDE SEQUENCE [LARGE SCALE GENOMIC DNA]</scope>
    <source>
        <strain evidence="4 5">AD002</strain>
    </source>
</reference>
<dbReference type="SUPFAM" id="SSF57667">
    <property type="entry name" value="beta-beta-alpha zinc fingers"/>
    <property type="match status" value="1"/>
</dbReference>
<name>A0A433QEI4_9FUNG</name>
<dbReference type="Proteomes" id="UP000274822">
    <property type="component" value="Unassembled WGS sequence"/>
</dbReference>
<organism evidence="4 5">
    <name type="scientific">Jimgerdemannia flammicorona</name>
    <dbReference type="NCBI Taxonomy" id="994334"/>
    <lineage>
        <taxon>Eukaryota</taxon>
        <taxon>Fungi</taxon>
        <taxon>Fungi incertae sedis</taxon>
        <taxon>Mucoromycota</taxon>
        <taxon>Mucoromycotina</taxon>
        <taxon>Endogonomycetes</taxon>
        <taxon>Endogonales</taxon>
        <taxon>Endogonaceae</taxon>
        <taxon>Jimgerdemannia</taxon>
    </lineage>
</organism>
<keyword evidence="1" id="KW-0863">Zinc-finger</keyword>
<dbReference type="AlphaFoldDB" id="A0A433QEI4"/>
<keyword evidence="5" id="KW-1185">Reference proteome</keyword>
<feature type="compositionally biased region" description="Polar residues" evidence="2">
    <location>
        <begin position="81"/>
        <end position="90"/>
    </location>
</feature>
<dbReference type="InterPro" id="IPR036236">
    <property type="entry name" value="Znf_C2H2_sf"/>
</dbReference>
<dbReference type="SMART" id="SM00355">
    <property type="entry name" value="ZnF_C2H2"/>
    <property type="match status" value="1"/>
</dbReference>
<feature type="compositionally biased region" description="Polar residues" evidence="2">
    <location>
        <begin position="39"/>
        <end position="51"/>
    </location>
</feature>
<keyword evidence="1" id="KW-0479">Metal-binding</keyword>
<dbReference type="Pfam" id="PF18759">
    <property type="entry name" value="Plavaka"/>
    <property type="match status" value="1"/>
</dbReference>
<gene>
    <name evidence="4" type="ORF">BC938DRAFT_482247</name>
</gene>
<evidence type="ECO:0000256" key="2">
    <source>
        <dbReference type="SAM" id="MobiDB-lite"/>
    </source>
</evidence>
<dbReference type="InterPro" id="IPR041078">
    <property type="entry name" value="Plavaka"/>
</dbReference>
<feature type="domain" description="C2H2-type" evidence="3">
    <location>
        <begin position="12"/>
        <end position="42"/>
    </location>
</feature>
<accession>A0A433QEI4</accession>
<evidence type="ECO:0000256" key="1">
    <source>
        <dbReference type="PROSITE-ProRule" id="PRU00042"/>
    </source>
</evidence>
<sequence>MPQSSLFINKPFCCPICTRVFVRKEGLTRHLEDSHVHSQRSTLESSNSTIVHHQHLSEHSSIINDSRDVNSDIEVKIKPTGNENQDNNYPDNEGEEQDNEDQDNEDLDYKDLDDDDKSESKATSDIEILSNTPGGEDAEDSEDFDNTIASTVEIVHHNKAGYIYNLDEEEEDIANKILAAIETSRLTTRSPIHFKNIHEMYAIIDKAADIGKMPFYNKTWNIAHKNEAWTEDYTLWYRNPIDAIRKLFSNSLFNSHMFFAPEKHYSINQCCRYSEIHWSNLWWELQDQLPEGSTVVPIILAIDETQVNLLGQKKVHPIYLTIGNINKAQ</sequence>
<feature type="region of interest" description="Disordered" evidence="2">
    <location>
        <begin position="33"/>
        <end position="142"/>
    </location>
</feature>
<dbReference type="PROSITE" id="PS00028">
    <property type="entry name" value="ZINC_FINGER_C2H2_1"/>
    <property type="match status" value="1"/>
</dbReference>
<dbReference type="InterPro" id="IPR013087">
    <property type="entry name" value="Znf_C2H2_type"/>
</dbReference>
<dbReference type="GO" id="GO:0008270">
    <property type="term" value="F:zinc ion binding"/>
    <property type="evidence" value="ECO:0007669"/>
    <property type="project" value="UniProtKB-KW"/>
</dbReference>
<proteinExistence type="predicted"/>